<keyword evidence="3" id="KW-1185">Reference proteome</keyword>
<protein>
    <submittedName>
        <fullName evidence="2">Uncharacterized protein</fullName>
    </submittedName>
</protein>
<evidence type="ECO:0000313" key="3">
    <source>
        <dbReference type="Proteomes" id="UP000507470"/>
    </source>
</evidence>
<dbReference type="Proteomes" id="UP000507470">
    <property type="component" value="Unassembled WGS sequence"/>
</dbReference>
<dbReference type="AlphaFoldDB" id="A0A6J7ZWT8"/>
<dbReference type="EMBL" id="CACVKT020000092">
    <property type="protein sequence ID" value="CAC5355834.1"/>
    <property type="molecule type" value="Genomic_DNA"/>
</dbReference>
<accession>A0A6J7ZWT8</accession>
<feature type="compositionally biased region" description="Basic residues" evidence="1">
    <location>
        <begin position="1"/>
        <end position="16"/>
    </location>
</feature>
<proteinExistence type="predicted"/>
<name>A0A6J7ZWT8_MYTCO</name>
<sequence length="214" mass="24253">MTSSTHHKGDHLKITRGNHSNSQTSVKTVEVNMSVENALHLGNRVINITTLRPYVCHQTKKMHILDICSESNDELCVASIDDSDLNTDEWTETINVNDVHVLVNFQLDTDEKLICPFDSKRLNVGAGYQTLADNIKKFHEIRLMPEGIYVCIEKLDEGSGIAQSFIDHRACWHKSCNLKLNRTKLNGAEKRTSHERIIDIATTSKKKTRHSFSV</sequence>
<evidence type="ECO:0000313" key="2">
    <source>
        <dbReference type="EMBL" id="CAC5355834.1"/>
    </source>
</evidence>
<organism evidence="2 3">
    <name type="scientific">Mytilus coruscus</name>
    <name type="common">Sea mussel</name>
    <dbReference type="NCBI Taxonomy" id="42192"/>
    <lineage>
        <taxon>Eukaryota</taxon>
        <taxon>Metazoa</taxon>
        <taxon>Spiralia</taxon>
        <taxon>Lophotrochozoa</taxon>
        <taxon>Mollusca</taxon>
        <taxon>Bivalvia</taxon>
        <taxon>Autobranchia</taxon>
        <taxon>Pteriomorphia</taxon>
        <taxon>Mytilida</taxon>
        <taxon>Mytiloidea</taxon>
        <taxon>Mytilidae</taxon>
        <taxon>Mytilinae</taxon>
        <taxon>Mytilus</taxon>
    </lineage>
</organism>
<feature type="region of interest" description="Disordered" evidence="1">
    <location>
        <begin position="1"/>
        <end position="24"/>
    </location>
</feature>
<evidence type="ECO:0000256" key="1">
    <source>
        <dbReference type="SAM" id="MobiDB-lite"/>
    </source>
</evidence>
<gene>
    <name evidence="2" type="ORF">MCOR_336</name>
</gene>
<dbReference type="OrthoDB" id="2286242at2759"/>
<reference evidence="2 3" key="1">
    <citation type="submission" date="2020-06" db="EMBL/GenBank/DDBJ databases">
        <authorList>
            <person name="Li R."/>
            <person name="Bekaert M."/>
        </authorList>
    </citation>
    <scope>NUCLEOTIDE SEQUENCE [LARGE SCALE GENOMIC DNA]</scope>
    <source>
        <strain evidence="3">wild</strain>
    </source>
</reference>